<feature type="domain" description="Acetyl-CoA hydrolase/transferase C-terminal" evidence="4">
    <location>
        <begin position="272"/>
        <end position="424"/>
    </location>
</feature>
<dbReference type="InterPro" id="IPR026888">
    <property type="entry name" value="AcetylCoA_hyd_C"/>
</dbReference>
<dbReference type="KEGG" id="cfer:D4Z93_11445"/>
<dbReference type="Proteomes" id="UP000266301">
    <property type="component" value="Chromosome"/>
</dbReference>
<name>A0A386H5W1_9CLOT</name>
<keyword evidence="6" id="KW-1185">Reference proteome</keyword>
<dbReference type="Gene3D" id="3.40.1080.20">
    <property type="entry name" value="Acetyl-CoA hydrolase/transferase C-terminal domain"/>
    <property type="match status" value="1"/>
</dbReference>
<evidence type="ECO:0000256" key="2">
    <source>
        <dbReference type="ARBA" id="ARBA00022679"/>
    </source>
</evidence>
<dbReference type="Pfam" id="PF02550">
    <property type="entry name" value="AcetylCoA_hydro"/>
    <property type="match status" value="1"/>
</dbReference>
<dbReference type="PANTHER" id="PTHR21432">
    <property type="entry name" value="ACETYL-COA HYDROLASE-RELATED"/>
    <property type="match status" value="1"/>
</dbReference>
<evidence type="ECO:0000313" key="6">
    <source>
        <dbReference type="Proteomes" id="UP000266301"/>
    </source>
</evidence>
<organism evidence="5 6">
    <name type="scientific">Clostridium fermenticellae</name>
    <dbReference type="NCBI Taxonomy" id="2068654"/>
    <lineage>
        <taxon>Bacteria</taxon>
        <taxon>Bacillati</taxon>
        <taxon>Bacillota</taxon>
        <taxon>Clostridia</taxon>
        <taxon>Eubacteriales</taxon>
        <taxon>Clostridiaceae</taxon>
        <taxon>Clostridium</taxon>
    </lineage>
</organism>
<dbReference type="Gene3D" id="3.40.1080.10">
    <property type="entry name" value="Glutaconate Coenzyme A-transferase"/>
    <property type="match status" value="1"/>
</dbReference>
<dbReference type="AlphaFoldDB" id="A0A386H5W1"/>
<dbReference type="InterPro" id="IPR038460">
    <property type="entry name" value="AcetylCoA_hyd_C_sf"/>
</dbReference>
<dbReference type="OrthoDB" id="9801795at2"/>
<sequence>MNWEELCKDKIVSVKEAVSKIKSGDRVVLAPGAGEAVELMKALVENKENYKDVEIDHMLPIGKCEYAQPGMEKYFKYNSLFVGGGSRDAVNSGRADYTPCFFYEIPRMFKEGYLPVDVALVQLSVPDEHGFCSLGVSNTYIKGALECAKIVIAEINENTPRVLGDCSIHVSDIDYMVKTSYPIPEMKKPNIGEIEKAIGKYCASLVEDGSTLQLGIGAIPDAVLLFLKDKKDLGIHSELISDGVVELAKAGVITNKRKTIHKGKSVVAFFMGTKKLYDYIDDNPMVESYPVDYVNDPRVIMQNYKMVSINSCVEIDLMGQVCAESIGRKQISGVGGQIDFIRGTSMAKDGKSIIAMPSTAAKGKVSRIVPLLQTGTPVTTSRNDINYVVTEYGIAQLKGKTLKQRAEALINIAHPKFREELIAAYEETFKCSYKK</sequence>
<keyword evidence="2 5" id="KW-0808">Transferase</keyword>
<dbReference type="EMBL" id="CP032416">
    <property type="protein sequence ID" value="AYD41099.1"/>
    <property type="molecule type" value="Genomic_DNA"/>
</dbReference>
<dbReference type="SUPFAM" id="SSF100950">
    <property type="entry name" value="NagB/RpiA/CoA transferase-like"/>
    <property type="match status" value="2"/>
</dbReference>
<dbReference type="GO" id="GO:0008775">
    <property type="term" value="F:acetate CoA-transferase activity"/>
    <property type="evidence" value="ECO:0007669"/>
    <property type="project" value="InterPro"/>
</dbReference>
<evidence type="ECO:0000259" key="4">
    <source>
        <dbReference type="Pfam" id="PF13336"/>
    </source>
</evidence>
<comment type="similarity">
    <text evidence="1">Belongs to the acetyl-CoA hydrolase/transferase family.</text>
</comment>
<dbReference type="InterPro" id="IPR003702">
    <property type="entry name" value="ActCoA_hydro_N"/>
</dbReference>
<dbReference type="Gene3D" id="3.30.750.70">
    <property type="entry name" value="4-hydroxybutyrate coenzyme like domains"/>
    <property type="match status" value="1"/>
</dbReference>
<keyword evidence="5" id="KW-0378">Hydrolase</keyword>
<reference evidence="5 6" key="1">
    <citation type="journal article" date="2019" name="Int. J. Syst. Evol. Microbiol.">
        <title>Clostridium fermenticellae sp. nov., isolated from the mud in a fermentation cellar for the production of the Chinese liquor, baijiu.</title>
        <authorList>
            <person name="Xu P.X."/>
            <person name="Chai L.J."/>
            <person name="Qiu T."/>
            <person name="Zhang X.J."/>
            <person name="Lu Z.M."/>
            <person name="Xiao C."/>
            <person name="Wang S.T."/>
            <person name="Shen C.H."/>
            <person name="Shi J.S."/>
            <person name="Xu Z.H."/>
        </authorList>
    </citation>
    <scope>NUCLEOTIDE SEQUENCE [LARGE SCALE GENOMIC DNA]</scope>
    <source>
        <strain evidence="5 6">JN500901</strain>
    </source>
</reference>
<evidence type="ECO:0000256" key="1">
    <source>
        <dbReference type="ARBA" id="ARBA00009632"/>
    </source>
</evidence>
<dbReference type="RefSeq" id="WP_119973653.1">
    <property type="nucleotide sequence ID" value="NZ_CP032416.1"/>
</dbReference>
<accession>A0A386H5W1</accession>
<gene>
    <name evidence="5" type="ORF">D4Z93_11445</name>
</gene>
<dbReference type="GO" id="GO:0016787">
    <property type="term" value="F:hydrolase activity"/>
    <property type="evidence" value="ECO:0007669"/>
    <property type="project" value="UniProtKB-KW"/>
</dbReference>
<evidence type="ECO:0000259" key="3">
    <source>
        <dbReference type="Pfam" id="PF02550"/>
    </source>
</evidence>
<proteinExistence type="inferred from homology"/>
<dbReference type="InterPro" id="IPR046433">
    <property type="entry name" value="ActCoA_hydro"/>
</dbReference>
<dbReference type="InterPro" id="IPR037171">
    <property type="entry name" value="NagB/RpiA_transferase-like"/>
</dbReference>
<feature type="domain" description="Acetyl-CoA hydrolase/transferase N-terminal" evidence="3">
    <location>
        <begin position="10"/>
        <end position="178"/>
    </location>
</feature>
<dbReference type="GO" id="GO:0006083">
    <property type="term" value="P:acetate metabolic process"/>
    <property type="evidence" value="ECO:0007669"/>
    <property type="project" value="InterPro"/>
</dbReference>
<protein>
    <submittedName>
        <fullName evidence="5">Acetyl-CoA hydrolase/transferase family protein</fullName>
    </submittedName>
</protein>
<dbReference type="Pfam" id="PF13336">
    <property type="entry name" value="AcetylCoA_hyd_C"/>
    <property type="match status" value="1"/>
</dbReference>
<evidence type="ECO:0000313" key="5">
    <source>
        <dbReference type="EMBL" id="AYD41099.1"/>
    </source>
</evidence>
<dbReference type="PANTHER" id="PTHR21432:SF20">
    <property type="entry name" value="ACETYL-COA HYDROLASE"/>
    <property type="match status" value="1"/>
</dbReference>